<keyword evidence="3" id="KW-1185">Reference proteome</keyword>
<feature type="transmembrane region" description="Helical" evidence="1">
    <location>
        <begin position="83"/>
        <end position="103"/>
    </location>
</feature>
<organism evidence="2 3">
    <name type="scientific">Natronospira elongata</name>
    <dbReference type="NCBI Taxonomy" id="3110268"/>
    <lineage>
        <taxon>Bacteria</taxon>
        <taxon>Pseudomonadati</taxon>
        <taxon>Pseudomonadota</taxon>
        <taxon>Gammaproteobacteria</taxon>
        <taxon>Natronospirales</taxon>
        <taxon>Natronospiraceae</taxon>
        <taxon>Natronospira</taxon>
    </lineage>
</organism>
<keyword evidence="1" id="KW-0812">Transmembrane</keyword>
<keyword evidence="1" id="KW-1133">Transmembrane helix</keyword>
<dbReference type="EMBL" id="JAYGII010000089">
    <property type="protein sequence ID" value="MEA5446909.1"/>
    <property type="molecule type" value="Genomic_DNA"/>
</dbReference>
<evidence type="ECO:0000313" key="2">
    <source>
        <dbReference type="EMBL" id="MEA5446909.1"/>
    </source>
</evidence>
<sequence>MFKASPDSIRRWLPRAGWLLLGLGLLALLLLAVAGPAYRLELLELGEAFGLFRYAAYIGIFTALMALAPLGLALYLGGARRAVVLSLVALLAGALSVAIPYGWRAQAQSVPPIHDITTDTDDPPAFRAIAPLREDAPNPVAYPGEETAEQQRQAYPDLETLMLAVDPETAMDASVTVAHAMGWELVAVDAAEGRLEGTATTRWFGFEDDVVIRIQATGEGSALDIRSKSRVGRSDVGTNAARIREFRERLLDLLGENG</sequence>
<evidence type="ECO:0000313" key="3">
    <source>
        <dbReference type="Proteomes" id="UP001302316"/>
    </source>
</evidence>
<dbReference type="RefSeq" id="WP_346053534.1">
    <property type="nucleotide sequence ID" value="NZ_JAYGII010000089.1"/>
</dbReference>
<proteinExistence type="predicted"/>
<comment type="caution">
    <text evidence="2">The sequence shown here is derived from an EMBL/GenBank/DDBJ whole genome shotgun (WGS) entry which is preliminary data.</text>
</comment>
<feature type="transmembrane region" description="Helical" evidence="1">
    <location>
        <begin position="55"/>
        <end position="76"/>
    </location>
</feature>
<evidence type="ECO:0000256" key="1">
    <source>
        <dbReference type="SAM" id="Phobius"/>
    </source>
</evidence>
<gene>
    <name evidence="2" type="ORF">VCB98_13860</name>
</gene>
<keyword evidence="1" id="KW-0472">Membrane</keyword>
<dbReference type="InterPro" id="IPR010865">
    <property type="entry name" value="DUF1499"/>
</dbReference>
<protein>
    <submittedName>
        <fullName evidence="2">DUF1499 domain-containing protein</fullName>
    </submittedName>
</protein>
<dbReference type="AlphaFoldDB" id="A0AAP6MKV1"/>
<name>A0AAP6MKV1_9GAMM</name>
<accession>A0AAP6MKV1</accession>
<dbReference type="Proteomes" id="UP001302316">
    <property type="component" value="Unassembled WGS sequence"/>
</dbReference>
<dbReference type="Pfam" id="PF07386">
    <property type="entry name" value="DUF1499"/>
    <property type="match status" value="1"/>
</dbReference>
<reference evidence="2 3" key="1">
    <citation type="submission" date="2023-12" db="EMBL/GenBank/DDBJ databases">
        <title>Whole-genome sequencing of halo(alkali)philic microorganisms from hypersaline lakes.</title>
        <authorList>
            <person name="Sorokin D.Y."/>
            <person name="Merkel A.Y."/>
            <person name="Messina E."/>
            <person name="Yakimov M."/>
        </authorList>
    </citation>
    <scope>NUCLEOTIDE SEQUENCE [LARGE SCALE GENOMIC DNA]</scope>
    <source>
        <strain evidence="2 3">AB-CW1</strain>
    </source>
</reference>